<organism evidence="1">
    <name type="scientific">marine sediment metagenome</name>
    <dbReference type="NCBI Taxonomy" id="412755"/>
    <lineage>
        <taxon>unclassified sequences</taxon>
        <taxon>metagenomes</taxon>
        <taxon>ecological metagenomes</taxon>
    </lineage>
</organism>
<proteinExistence type="predicted"/>
<sequence length="295" mass="34467">MHSNSYMIERRKYEPIFNDEIILKRNEVYGVRINIGEWFDFKESGEFVIKGILYPNLITESGNVIVTEKELYLNLNPPYTEIVREQQREKEILRLKTEKFPPYKVVELMLNALMAGDFEKYFLHINFEKFIHQFNNAERKYVGAKDIDKPSVIEELKNYILTLESIQTEDIDSLSLNISLTLFKKSPEAIFEPAWNEVITGKRSKNIKQAMNNAKSKKEFEQYLQEQGQMYASDIYKGLGKIIDRLNSLYIEKDGIVTDLLKACEAIKLRISFIGLPSELMNKNGPDWSKEIILL</sequence>
<name>A0A0F8VY22_9ZZZZ</name>
<protein>
    <submittedName>
        <fullName evidence="1">Uncharacterized protein</fullName>
    </submittedName>
</protein>
<dbReference type="AlphaFoldDB" id="A0A0F8VY22"/>
<feature type="non-terminal residue" evidence="1">
    <location>
        <position position="295"/>
    </location>
</feature>
<comment type="caution">
    <text evidence="1">The sequence shown here is derived from an EMBL/GenBank/DDBJ whole genome shotgun (WGS) entry which is preliminary data.</text>
</comment>
<gene>
    <name evidence="1" type="ORF">LCGC14_3136930</name>
</gene>
<accession>A0A0F8VY22</accession>
<evidence type="ECO:0000313" key="1">
    <source>
        <dbReference type="EMBL" id="KKK49252.1"/>
    </source>
</evidence>
<reference evidence="1" key="1">
    <citation type="journal article" date="2015" name="Nature">
        <title>Complex archaea that bridge the gap between prokaryotes and eukaryotes.</title>
        <authorList>
            <person name="Spang A."/>
            <person name="Saw J.H."/>
            <person name="Jorgensen S.L."/>
            <person name="Zaremba-Niedzwiedzka K."/>
            <person name="Martijn J."/>
            <person name="Lind A.E."/>
            <person name="van Eijk R."/>
            <person name="Schleper C."/>
            <person name="Guy L."/>
            <person name="Ettema T.J."/>
        </authorList>
    </citation>
    <scope>NUCLEOTIDE SEQUENCE</scope>
</reference>
<dbReference type="EMBL" id="LAZR01068644">
    <property type="protein sequence ID" value="KKK49252.1"/>
    <property type="molecule type" value="Genomic_DNA"/>
</dbReference>